<evidence type="ECO:0000313" key="1">
    <source>
        <dbReference type="EMBL" id="MBJ6363196.1"/>
    </source>
</evidence>
<keyword evidence="2" id="KW-1185">Reference proteome</keyword>
<dbReference type="InterPro" id="IPR036237">
    <property type="entry name" value="Xyl_isomerase-like_sf"/>
</dbReference>
<proteinExistence type="predicted"/>
<accession>A0A934J1R2</accession>
<organism evidence="1 2">
    <name type="scientific">Paenibacillus roseus</name>
    <dbReference type="NCBI Taxonomy" id="2798579"/>
    <lineage>
        <taxon>Bacteria</taxon>
        <taxon>Bacillati</taxon>
        <taxon>Bacillota</taxon>
        <taxon>Bacilli</taxon>
        <taxon>Bacillales</taxon>
        <taxon>Paenibacillaceae</taxon>
        <taxon>Paenibacillus</taxon>
    </lineage>
</organism>
<comment type="caution">
    <text evidence="1">The sequence shown here is derived from an EMBL/GenBank/DDBJ whole genome shotgun (WGS) entry which is preliminary data.</text>
</comment>
<name>A0A934J1R2_9BACL</name>
<dbReference type="Pfam" id="PF05114">
    <property type="entry name" value="MbnB_TglH_ChrH"/>
    <property type="match status" value="1"/>
</dbReference>
<dbReference type="Gene3D" id="3.20.20.150">
    <property type="entry name" value="Divalent-metal-dependent TIM barrel enzymes"/>
    <property type="match status" value="1"/>
</dbReference>
<dbReference type="RefSeq" id="WP_199020765.1">
    <property type="nucleotide sequence ID" value="NZ_JAELUP010000103.1"/>
</dbReference>
<gene>
    <name evidence="1" type="ORF">JFN88_18505</name>
</gene>
<evidence type="ECO:0000313" key="2">
    <source>
        <dbReference type="Proteomes" id="UP000640274"/>
    </source>
</evidence>
<dbReference type="SUPFAM" id="SSF51658">
    <property type="entry name" value="Xylose isomerase-like"/>
    <property type="match status" value="1"/>
</dbReference>
<reference evidence="1" key="1">
    <citation type="submission" date="2020-12" db="EMBL/GenBank/DDBJ databases">
        <authorList>
            <person name="Huq M.A."/>
        </authorList>
    </citation>
    <scope>NUCLEOTIDE SEQUENCE</scope>
    <source>
        <strain evidence="1">MAHUQ-46</strain>
    </source>
</reference>
<dbReference type="EMBL" id="JAELUP010000103">
    <property type="protein sequence ID" value="MBJ6363196.1"/>
    <property type="molecule type" value="Genomic_DNA"/>
</dbReference>
<dbReference type="InterPro" id="IPR007801">
    <property type="entry name" value="MbnB/TglH/ChrH"/>
</dbReference>
<protein>
    <submittedName>
        <fullName evidence="1">DUF692 family protein</fullName>
    </submittedName>
</protein>
<sequence>MKTKDTIKFPNISKKLGLGMGMDLPWGQEVGFVSTNHGDSITPKMKIFFNSYKDEFNYLFFAFQPKNRNFLKAEEYFEGYDSLFAEVPNIEARAFHQTILNMGAMEDYQKDQIIDFTNKIVERYDIKWIVEDLGLWSIKGKSVPFPLPPYLTDEGLQACIDNINVYKEGINVPISVEFPGFTEGTNFFIGSMNGFDFFQKLVEETNVPVTLDIGHILSYQWLIGNTHEKMFDGLEKLPFDNCFEFHLSGCQIIKGKFRDLHHGILLDEQIDLLEYLLPKCPNLKAITYEDPQYTDEGILIPKSQKNYQRMKEIVSKWEKQ</sequence>
<dbReference type="AlphaFoldDB" id="A0A934J1R2"/>
<dbReference type="Proteomes" id="UP000640274">
    <property type="component" value="Unassembled WGS sequence"/>
</dbReference>